<proteinExistence type="inferred from homology"/>
<dbReference type="STRING" id="36849.OXPF_36690"/>
<feature type="binding site" evidence="2">
    <location>
        <position position="432"/>
    </location>
    <ligand>
        <name>Mn(2+)</name>
        <dbReference type="ChEBI" id="CHEBI:29035"/>
        <label>2</label>
    </ligand>
</feature>
<dbReference type="GO" id="GO:0046872">
    <property type="term" value="F:metal ion binding"/>
    <property type="evidence" value="ECO:0007669"/>
    <property type="project" value="UniProtKB-KW"/>
</dbReference>
<keyword evidence="1 6" id="KW-0378">Hydrolase</keyword>
<evidence type="ECO:0000313" key="7">
    <source>
        <dbReference type="Proteomes" id="UP000050326"/>
    </source>
</evidence>
<evidence type="ECO:0000256" key="3">
    <source>
        <dbReference type="SAM" id="Phobius"/>
    </source>
</evidence>
<evidence type="ECO:0000259" key="4">
    <source>
        <dbReference type="Pfam" id="PF01368"/>
    </source>
</evidence>
<feature type="binding site" evidence="2">
    <location>
        <position position="432"/>
    </location>
    <ligand>
        <name>Mn(2+)</name>
        <dbReference type="ChEBI" id="CHEBI:29035"/>
        <label>1</label>
    </ligand>
</feature>
<comment type="catalytic activity">
    <reaction evidence="1">
        <text>3',3'-c-di-AMP + H2O = 5'-O-phosphonoadenylyl-(3'-&gt;5')-adenosine + H(+)</text>
        <dbReference type="Rhea" id="RHEA:54420"/>
        <dbReference type="ChEBI" id="CHEBI:15377"/>
        <dbReference type="ChEBI" id="CHEBI:15378"/>
        <dbReference type="ChEBI" id="CHEBI:71500"/>
        <dbReference type="ChEBI" id="CHEBI:138171"/>
    </reaction>
</comment>
<evidence type="ECO:0000313" key="6">
    <source>
        <dbReference type="EMBL" id="KPU42900.1"/>
    </source>
</evidence>
<keyword evidence="1" id="KW-1003">Cell membrane</keyword>
<dbReference type="RefSeq" id="WP_054876633.1">
    <property type="nucleotide sequence ID" value="NZ_LKET01000051.1"/>
</dbReference>
<dbReference type="AlphaFoldDB" id="A0A0P8W2W2"/>
<dbReference type="Gene3D" id="3.30.450.20">
    <property type="entry name" value="PAS domain"/>
    <property type="match status" value="1"/>
</dbReference>
<comment type="function">
    <text evidence="1">Has phosphodiesterase (PDE) activity against cyclic-di-AMP (c-di-AMP).</text>
</comment>
<keyword evidence="3" id="KW-0812">Transmembrane</keyword>
<gene>
    <name evidence="6" type="primary">nrnA_2</name>
    <name evidence="6" type="ORF">OXPF_36690</name>
</gene>
<keyword evidence="7" id="KW-1185">Reference proteome</keyword>
<accession>A0A0P8W2W2</accession>
<dbReference type="EC" id="3.1.4.-" evidence="1"/>
<dbReference type="GO" id="GO:0003676">
    <property type="term" value="F:nucleic acid binding"/>
    <property type="evidence" value="ECO:0007669"/>
    <property type="project" value="UniProtKB-UniRule"/>
</dbReference>
<dbReference type="PIRSF" id="PIRSF026583">
    <property type="entry name" value="YybT"/>
    <property type="match status" value="1"/>
</dbReference>
<comment type="caution">
    <text evidence="6">The sequence shown here is derived from an EMBL/GenBank/DDBJ whole genome shotgun (WGS) entry which is preliminary data.</text>
</comment>
<keyword evidence="3" id="KW-1133">Transmembrane helix</keyword>
<feature type="binding site" evidence="2">
    <location>
        <position position="511"/>
    </location>
    <ligand>
        <name>Mn(2+)</name>
        <dbReference type="ChEBI" id="CHEBI:29035"/>
        <label>2</label>
    </ligand>
</feature>
<dbReference type="GO" id="GO:0106409">
    <property type="term" value="F:cyclic-di-AMP phosphodiesterase activity"/>
    <property type="evidence" value="ECO:0007669"/>
    <property type="project" value="RHEA"/>
</dbReference>
<reference evidence="6 7" key="1">
    <citation type="submission" date="2015-09" db="EMBL/GenBank/DDBJ databases">
        <title>Genome sequence of Oxobacter pfennigii DSM 3222.</title>
        <authorList>
            <person name="Poehlein A."/>
            <person name="Bengelsdorf F.R."/>
            <person name="Schiel-Bengelsdorf B."/>
            <person name="Duerre P."/>
            <person name="Daniel R."/>
        </authorList>
    </citation>
    <scope>NUCLEOTIDE SEQUENCE [LARGE SCALE GENOMIC DNA]</scope>
    <source>
        <strain evidence="6 7">DSM 3222</strain>
    </source>
</reference>
<dbReference type="Pfam" id="PF01368">
    <property type="entry name" value="DHH"/>
    <property type="match status" value="1"/>
</dbReference>
<comment type="subcellular location">
    <subcellularLocation>
        <location evidence="1">Cell membrane</location>
    </subcellularLocation>
</comment>
<feature type="binding site" evidence="2">
    <location>
        <position position="363"/>
    </location>
    <ligand>
        <name>Mn(2+)</name>
        <dbReference type="ChEBI" id="CHEBI:29035"/>
        <label>1</label>
    </ligand>
</feature>
<feature type="domain" description="DHHA1" evidence="5">
    <location>
        <begin position="581"/>
        <end position="661"/>
    </location>
</feature>
<dbReference type="FunFam" id="3.90.1640.10:FF:000002">
    <property type="entry name" value="Cyclic-di-AMP phosphodiesterase"/>
    <property type="match status" value="1"/>
</dbReference>
<dbReference type="GO" id="GO:0005886">
    <property type="term" value="C:plasma membrane"/>
    <property type="evidence" value="ECO:0007669"/>
    <property type="project" value="UniProtKB-SubCell"/>
</dbReference>
<dbReference type="PATRIC" id="fig|36849.3.peg.3876"/>
<keyword evidence="2" id="KW-0464">Manganese</keyword>
<feature type="binding site" evidence="2">
    <location>
        <position position="365"/>
    </location>
    <ligand>
        <name>Mn(2+)</name>
        <dbReference type="ChEBI" id="CHEBI:29035"/>
        <label>2</label>
    </ligand>
</feature>
<feature type="transmembrane region" description="Helical" evidence="3">
    <location>
        <begin position="17"/>
        <end position="50"/>
    </location>
</feature>
<dbReference type="InterPro" id="IPR001667">
    <property type="entry name" value="DDH_dom"/>
</dbReference>
<dbReference type="PANTHER" id="PTHR47618">
    <property type="entry name" value="BIFUNCTIONAL OLIGORIBONUCLEASE AND PAP PHOSPHATASE NRNA"/>
    <property type="match status" value="1"/>
</dbReference>
<dbReference type="PANTHER" id="PTHR47618:SF2">
    <property type="entry name" value="CYCLIC-DI-AMP PHOSPHODIESTERASE GDPP"/>
    <property type="match status" value="1"/>
</dbReference>
<organism evidence="6 7">
    <name type="scientific">Oxobacter pfennigii</name>
    <dbReference type="NCBI Taxonomy" id="36849"/>
    <lineage>
        <taxon>Bacteria</taxon>
        <taxon>Bacillati</taxon>
        <taxon>Bacillota</taxon>
        <taxon>Clostridia</taxon>
        <taxon>Eubacteriales</taxon>
        <taxon>Clostridiaceae</taxon>
        <taxon>Oxobacter</taxon>
    </lineage>
</organism>
<keyword evidence="2" id="KW-0479">Metal-binding</keyword>
<dbReference type="InterPro" id="IPR051319">
    <property type="entry name" value="Oligoribo/pAp-PDE_c-di-AMP_PDE"/>
</dbReference>
<dbReference type="OrthoDB" id="9759476at2"/>
<name>A0A0P8W2W2_9CLOT</name>
<dbReference type="InterPro" id="IPR003156">
    <property type="entry name" value="DHHA1_dom"/>
</dbReference>
<keyword evidence="1 3" id="KW-0472">Membrane</keyword>
<dbReference type="Pfam" id="PF24898">
    <property type="entry name" value="GGDEF_GdpP"/>
    <property type="match status" value="1"/>
</dbReference>
<dbReference type="Pfam" id="PF02272">
    <property type="entry name" value="DHHA1"/>
    <property type="match status" value="1"/>
</dbReference>
<comment type="cofactor">
    <cofactor evidence="2">
        <name>Mn(2+)</name>
        <dbReference type="ChEBI" id="CHEBI:29035"/>
    </cofactor>
    <text evidence="2">For phosphodiesterase activity, probably binds 2 Mn(2+) per subunit.</text>
</comment>
<dbReference type="Gene3D" id="3.10.310.30">
    <property type="match status" value="1"/>
</dbReference>
<comment type="similarity">
    <text evidence="1">Belongs to the GdpP/PdeA phosphodiesterase family.</text>
</comment>
<sequence>MNDYNRILKVLMPNTKIYLIIIAVYTSIIFFYNINLGLAGLVILGALIYYNLLNLKARKNEWTKYIENLSSDLGLATKNAVLNLPLPLIICEEDGTVLWYNKCFGDLYVDTDFLGKKVNEFVKDINLRKILDKNIESLDKILIENKFYSVLINPIKVKEEKKEDKYIVMFYFVDRTDYFKLKEFYNQKKAAAALIEVDNFDEVVKNVDEGNRPELIAQLDKKINSWAAEMNAAIRKYDEDKYVLFMEEKYLNILQEKRFDILDDIRDINLGNKFPATLSIGVGKNGDSPLQLMDFAASSKDLALGRGGDQAVVKDGDKFLFYGGKTREVEKRTKVKARVVAHALANLMDQANEVIIMGHDTPDLDSLGASLGLFRAAKNRGKPAYIILNKPNISIQALLKRLEAMAEYSNIFITSDQAQNRLSKGTLLIIVDVHIKSFTEYPDIVDAVEKVVVIDHHRKSADFIDKAVLTYHETYASSASELVTEILQYISDKIEINSIEAEALMAGITVDTKNFSFKTGVRTFEAASFLRRWGADTMAVKQLLADDLLTYTMRADVVKSAKIIGGNIAIAVCKEAGDNISLVVPQAADELLDIKGINASFVLAVNGRDIMISGRSLGEINVQLILETLGGGGHMTVAGAKLSNVSLEQAEAMVIDAIKKYQEEGEAK</sequence>
<dbReference type="SUPFAM" id="SSF64182">
    <property type="entry name" value="DHH phosphoesterases"/>
    <property type="match status" value="1"/>
</dbReference>
<dbReference type="GO" id="GO:0016787">
    <property type="term" value="F:hydrolase activity"/>
    <property type="evidence" value="ECO:0007669"/>
    <property type="project" value="UniProtKB-UniRule"/>
</dbReference>
<evidence type="ECO:0000256" key="2">
    <source>
        <dbReference type="PIRSR" id="PIRSR026583-50"/>
    </source>
</evidence>
<dbReference type="InterPro" id="IPR038763">
    <property type="entry name" value="DHH_sf"/>
</dbReference>
<feature type="domain" description="DDH" evidence="4">
    <location>
        <begin position="354"/>
        <end position="508"/>
    </location>
</feature>
<dbReference type="EMBL" id="LKET01000051">
    <property type="protein sequence ID" value="KPU42900.1"/>
    <property type="molecule type" value="Genomic_DNA"/>
</dbReference>
<protein>
    <recommendedName>
        <fullName evidence="1">Cyclic-di-AMP phosphodiesterase</fullName>
        <ecNumber evidence="1">3.1.4.-</ecNumber>
    </recommendedName>
</protein>
<feature type="binding site" evidence="2">
    <location>
        <position position="359"/>
    </location>
    <ligand>
        <name>Mn(2+)</name>
        <dbReference type="ChEBI" id="CHEBI:29035"/>
        <label>1</label>
    </ligand>
</feature>
<evidence type="ECO:0000256" key="1">
    <source>
        <dbReference type="PIRNR" id="PIRNR026583"/>
    </source>
</evidence>
<dbReference type="Gene3D" id="3.90.1640.10">
    <property type="entry name" value="inorganic pyrophosphatase (n-terminal core)"/>
    <property type="match status" value="1"/>
</dbReference>
<dbReference type="InterPro" id="IPR014528">
    <property type="entry name" value="GdpP/PdeA"/>
</dbReference>
<evidence type="ECO:0000259" key="5">
    <source>
        <dbReference type="Pfam" id="PF02272"/>
    </source>
</evidence>
<feature type="binding site" evidence="2">
    <location>
        <position position="456"/>
    </location>
    <ligand>
        <name>Mn(2+)</name>
        <dbReference type="ChEBI" id="CHEBI:29035"/>
        <label>2</label>
    </ligand>
</feature>
<dbReference type="Proteomes" id="UP000050326">
    <property type="component" value="Unassembled WGS sequence"/>
</dbReference>